<accession>A0A8S2XFR0</accession>
<evidence type="ECO:0000313" key="3">
    <source>
        <dbReference type="EMBL" id="CAF4491416.1"/>
    </source>
</evidence>
<feature type="region of interest" description="Disordered" evidence="1">
    <location>
        <begin position="129"/>
        <end position="175"/>
    </location>
</feature>
<dbReference type="Proteomes" id="UP000682733">
    <property type="component" value="Unassembled WGS sequence"/>
</dbReference>
<feature type="compositionally biased region" description="Basic and acidic residues" evidence="1">
    <location>
        <begin position="166"/>
        <end position="175"/>
    </location>
</feature>
<proteinExistence type="predicted"/>
<sequence length="175" mass="19902">LFDEDDDKNFETFSLLWLDSNVNLTDENITTQEKLREIINYLKTFTHISKCVEWIERKQADNDKVILIVSGDYGKEIIPRIFNLPQLISIYIYCGEKVSHEEWSKNYKDKVCAVITSSDELVVRISKDQNQREKVEEATSSSMAISASSSSSSSDTSISSSSSPINKEKSLCELN</sequence>
<reference evidence="3" key="1">
    <citation type="submission" date="2021-02" db="EMBL/GenBank/DDBJ databases">
        <authorList>
            <person name="Nowell W R."/>
        </authorList>
    </citation>
    <scope>NUCLEOTIDE SEQUENCE</scope>
</reference>
<gene>
    <name evidence="2" type="ORF">OVA965_LOCUS44664</name>
    <name evidence="3" type="ORF">TMI583_LOCUS47589</name>
</gene>
<protein>
    <submittedName>
        <fullName evidence="3">Uncharacterized protein</fullName>
    </submittedName>
</protein>
<dbReference type="AlphaFoldDB" id="A0A8S2XFR0"/>
<dbReference type="Proteomes" id="UP000677228">
    <property type="component" value="Unassembled WGS sequence"/>
</dbReference>
<feature type="non-terminal residue" evidence="3">
    <location>
        <position position="175"/>
    </location>
</feature>
<evidence type="ECO:0000313" key="2">
    <source>
        <dbReference type="EMBL" id="CAF1647765.1"/>
    </source>
</evidence>
<name>A0A8S2XFR0_9BILA</name>
<organism evidence="3 4">
    <name type="scientific">Didymodactylos carnosus</name>
    <dbReference type="NCBI Taxonomy" id="1234261"/>
    <lineage>
        <taxon>Eukaryota</taxon>
        <taxon>Metazoa</taxon>
        <taxon>Spiralia</taxon>
        <taxon>Gnathifera</taxon>
        <taxon>Rotifera</taxon>
        <taxon>Eurotatoria</taxon>
        <taxon>Bdelloidea</taxon>
        <taxon>Philodinida</taxon>
        <taxon>Philodinidae</taxon>
        <taxon>Didymodactylos</taxon>
    </lineage>
</organism>
<dbReference type="EMBL" id="CAJOBA010092733">
    <property type="protein sequence ID" value="CAF4491416.1"/>
    <property type="molecule type" value="Genomic_DNA"/>
</dbReference>
<comment type="caution">
    <text evidence="3">The sequence shown here is derived from an EMBL/GenBank/DDBJ whole genome shotgun (WGS) entry which is preliminary data.</text>
</comment>
<feature type="non-terminal residue" evidence="3">
    <location>
        <position position="1"/>
    </location>
</feature>
<evidence type="ECO:0000256" key="1">
    <source>
        <dbReference type="SAM" id="MobiDB-lite"/>
    </source>
</evidence>
<feature type="compositionally biased region" description="Low complexity" evidence="1">
    <location>
        <begin position="139"/>
        <end position="163"/>
    </location>
</feature>
<evidence type="ECO:0000313" key="4">
    <source>
        <dbReference type="Proteomes" id="UP000682733"/>
    </source>
</evidence>
<dbReference type="EMBL" id="CAJNOK010064878">
    <property type="protein sequence ID" value="CAF1647765.1"/>
    <property type="molecule type" value="Genomic_DNA"/>
</dbReference>